<feature type="compositionally biased region" description="Pro residues" evidence="1">
    <location>
        <begin position="74"/>
        <end position="85"/>
    </location>
</feature>
<dbReference type="EnsemblPlants" id="Pp3c13_11990V3.2">
    <property type="protein sequence ID" value="PAC:32931838.CDS.1"/>
    <property type="gene ID" value="Pp3c13_11990"/>
</dbReference>
<name>A0A2K1JLL0_PHYPA</name>
<dbReference type="InParanoid" id="A0A2K1JLL0"/>
<accession>A0A2K1JLL0</accession>
<reference evidence="3" key="3">
    <citation type="submission" date="2020-12" db="UniProtKB">
        <authorList>
            <consortium name="EnsemblPlants"/>
        </authorList>
    </citation>
    <scope>IDENTIFICATION</scope>
</reference>
<organism evidence="2">
    <name type="scientific">Physcomitrium patens</name>
    <name type="common">Spreading-leaved earth moss</name>
    <name type="synonym">Physcomitrella patens</name>
    <dbReference type="NCBI Taxonomy" id="3218"/>
    <lineage>
        <taxon>Eukaryota</taxon>
        <taxon>Viridiplantae</taxon>
        <taxon>Streptophyta</taxon>
        <taxon>Embryophyta</taxon>
        <taxon>Bryophyta</taxon>
        <taxon>Bryophytina</taxon>
        <taxon>Bryopsida</taxon>
        <taxon>Funariidae</taxon>
        <taxon>Funariales</taxon>
        <taxon>Funariaceae</taxon>
        <taxon>Physcomitrium</taxon>
    </lineage>
</organism>
<evidence type="ECO:0000313" key="2">
    <source>
        <dbReference type="EMBL" id="PNR42427.1"/>
    </source>
</evidence>
<gene>
    <name evidence="2" type="ORF">PHYPA_017256</name>
</gene>
<dbReference type="EMBL" id="ABEU02000013">
    <property type="protein sequence ID" value="PNR42427.1"/>
    <property type="molecule type" value="Genomic_DNA"/>
</dbReference>
<dbReference type="Gramene" id="Pp3c13_11990V3.1">
    <property type="protein sequence ID" value="PAC:32931837.CDS.1"/>
    <property type="gene ID" value="Pp3c13_11990"/>
</dbReference>
<dbReference type="Proteomes" id="UP000006727">
    <property type="component" value="Chromosome 13"/>
</dbReference>
<dbReference type="AlphaFoldDB" id="A0A2K1JLL0"/>
<reference evidence="2 4" key="2">
    <citation type="journal article" date="2018" name="Plant J.">
        <title>The Physcomitrella patens chromosome-scale assembly reveals moss genome structure and evolution.</title>
        <authorList>
            <person name="Lang D."/>
            <person name="Ullrich K.K."/>
            <person name="Murat F."/>
            <person name="Fuchs J."/>
            <person name="Jenkins J."/>
            <person name="Haas F.B."/>
            <person name="Piednoel M."/>
            <person name="Gundlach H."/>
            <person name="Van Bel M."/>
            <person name="Meyberg R."/>
            <person name="Vives C."/>
            <person name="Morata J."/>
            <person name="Symeonidi A."/>
            <person name="Hiss M."/>
            <person name="Muchero W."/>
            <person name="Kamisugi Y."/>
            <person name="Saleh O."/>
            <person name="Blanc G."/>
            <person name="Decker E.L."/>
            <person name="van Gessel N."/>
            <person name="Grimwood J."/>
            <person name="Hayes R.D."/>
            <person name="Graham S.W."/>
            <person name="Gunter L.E."/>
            <person name="McDaniel S.F."/>
            <person name="Hoernstein S.N.W."/>
            <person name="Larsson A."/>
            <person name="Li F.W."/>
            <person name="Perroud P.F."/>
            <person name="Phillips J."/>
            <person name="Ranjan P."/>
            <person name="Rokshar D.S."/>
            <person name="Rothfels C.J."/>
            <person name="Schneider L."/>
            <person name="Shu S."/>
            <person name="Stevenson D.W."/>
            <person name="Thummler F."/>
            <person name="Tillich M."/>
            <person name="Villarreal Aguilar J.C."/>
            <person name="Widiez T."/>
            <person name="Wong G.K."/>
            <person name="Wymore A."/>
            <person name="Zhang Y."/>
            <person name="Zimmer A.D."/>
            <person name="Quatrano R.S."/>
            <person name="Mayer K.F.X."/>
            <person name="Goodstein D."/>
            <person name="Casacuberta J.M."/>
            <person name="Vandepoele K."/>
            <person name="Reski R."/>
            <person name="Cuming A.C."/>
            <person name="Tuskan G.A."/>
            <person name="Maumus F."/>
            <person name="Salse J."/>
            <person name="Schmutz J."/>
            <person name="Rensing S.A."/>
        </authorList>
    </citation>
    <scope>NUCLEOTIDE SEQUENCE [LARGE SCALE GENOMIC DNA]</scope>
    <source>
        <strain evidence="3 4">cv. Gransden 2004</strain>
    </source>
</reference>
<feature type="region of interest" description="Disordered" evidence="1">
    <location>
        <begin position="25"/>
        <end position="98"/>
    </location>
</feature>
<proteinExistence type="predicted"/>
<evidence type="ECO:0000256" key="1">
    <source>
        <dbReference type="SAM" id="MobiDB-lite"/>
    </source>
</evidence>
<protein>
    <submittedName>
        <fullName evidence="2 3">Uncharacterized protein</fullName>
    </submittedName>
</protein>
<dbReference type="EnsemblPlants" id="Pp3c13_11990V3.1">
    <property type="protein sequence ID" value="PAC:32931837.CDS.1"/>
    <property type="gene ID" value="Pp3c13_11990"/>
</dbReference>
<evidence type="ECO:0000313" key="4">
    <source>
        <dbReference type="Proteomes" id="UP000006727"/>
    </source>
</evidence>
<sequence length="151" mass="16966">MSTKVHDGDDETFDEVDKILETAKAGLQAKRSLERKSRRNINLSDIPENYTHVPASSKKSDHLNPSRSPIRVETPPPPQPPPPKLQQPVEASREHFKAQQRSLVHTALRWFRNRYMGCVSAVDGKCEMHGCCVVTSAVCAPSKAASRRWRP</sequence>
<dbReference type="Gramene" id="Pp3c13_11990V3.2">
    <property type="protein sequence ID" value="PAC:32931838.CDS.1"/>
    <property type="gene ID" value="Pp3c13_11990"/>
</dbReference>
<keyword evidence="4" id="KW-1185">Reference proteome</keyword>
<evidence type="ECO:0000313" key="3">
    <source>
        <dbReference type="EnsemblPlants" id="PAC:32931837.CDS.1"/>
    </source>
</evidence>
<reference evidence="2 4" key="1">
    <citation type="journal article" date="2008" name="Science">
        <title>The Physcomitrella genome reveals evolutionary insights into the conquest of land by plants.</title>
        <authorList>
            <person name="Rensing S."/>
            <person name="Lang D."/>
            <person name="Zimmer A."/>
            <person name="Terry A."/>
            <person name="Salamov A."/>
            <person name="Shapiro H."/>
            <person name="Nishiyama T."/>
            <person name="Perroud P.-F."/>
            <person name="Lindquist E."/>
            <person name="Kamisugi Y."/>
            <person name="Tanahashi T."/>
            <person name="Sakakibara K."/>
            <person name="Fujita T."/>
            <person name="Oishi K."/>
            <person name="Shin-I T."/>
            <person name="Kuroki Y."/>
            <person name="Toyoda A."/>
            <person name="Suzuki Y."/>
            <person name="Hashimoto A."/>
            <person name="Yamaguchi K."/>
            <person name="Sugano A."/>
            <person name="Kohara Y."/>
            <person name="Fujiyama A."/>
            <person name="Anterola A."/>
            <person name="Aoki S."/>
            <person name="Ashton N."/>
            <person name="Barbazuk W.B."/>
            <person name="Barker E."/>
            <person name="Bennetzen J."/>
            <person name="Bezanilla M."/>
            <person name="Blankenship R."/>
            <person name="Cho S.H."/>
            <person name="Dutcher S."/>
            <person name="Estelle M."/>
            <person name="Fawcett J.A."/>
            <person name="Gundlach H."/>
            <person name="Hanada K."/>
            <person name="Heyl A."/>
            <person name="Hicks K.A."/>
            <person name="Hugh J."/>
            <person name="Lohr M."/>
            <person name="Mayer K."/>
            <person name="Melkozernov A."/>
            <person name="Murata T."/>
            <person name="Nelson D."/>
            <person name="Pils B."/>
            <person name="Prigge M."/>
            <person name="Reiss B."/>
            <person name="Renner T."/>
            <person name="Rombauts S."/>
            <person name="Rushton P."/>
            <person name="Sanderfoot A."/>
            <person name="Schween G."/>
            <person name="Shiu S.-H."/>
            <person name="Stueber K."/>
            <person name="Theodoulou F.L."/>
            <person name="Tu H."/>
            <person name="Van de Peer Y."/>
            <person name="Verrier P.J."/>
            <person name="Waters E."/>
            <person name="Wood A."/>
            <person name="Yang L."/>
            <person name="Cove D."/>
            <person name="Cuming A."/>
            <person name="Hasebe M."/>
            <person name="Lucas S."/>
            <person name="Mishler D.B."/>
            <person name="Reski R."/>
            <person name="Grigoriev I."/>
            <person name="Quatrano R.S."/>
            <person name="Boore J.L."/>
        </authorList>
    </citation>
    <scope>NUCLEOTIDE SEQUENCE [LARGE SCALE GENOMIC DNA]</scope>
    <source>
        <strain evidence="3 4">cv. Gransden 2004</strain>
    </source>
</reference>
<dbReference type="PaxDb" id="3218-PP1S5_226V6.1"/>